<gene>
    <name evidence="1" type="ORF">NCTC13765_00256</name>
</gene>
<name>A0A380KY00_9STRE</name>
<sequence length="72" mass="8698">MASSKKYLEFVLEQLADLEEISYRAMMSEYILYYKGRILGGIYDNRLPNLDFQKYPFEWKFSKISVIMDIKR</sequence>
<reference evidence="1" key="1">
    <citation type="submission" date="2018-06" db="EMBL/GenBank/DDBJ databases">
        <authorList>
            <consortium name="Pathogen Informatics"/>
            <person name="Doyle S."/>
        </authorList>
    </citation>
    <scope>NUCLEOTIDE SEQUENCE [LARGE SCALE GENOMIC DNA]</scope>
    <source>
        <strain evidence="1">NCTC13765</strain>
    </source>
</reference>
<dbReference type="Gene3D" id="3.30.1460.30">
    <property type="entry name" value="YgaC/TfoX-N like chaperone"/>
    <property type="match status" value="1"/>
</dbReference>
<dbReference type="SUPFAM" id="SSF159894">
    <property type="entry name" value="YgaC/TfoX-N like"/>
    <property type="match status" value="1"/>
</dbReference>
<dbReference type="Proteomes" id="UP000254634">
    <property type="component" value="Unassembled WGS sequence"/>
</dbReference>
<accession>A0A380KY00</accession>
<dbReference type="STRING" id="1123307.GCA_000380065_00238"/>
<organism evidence="1 2">
    <name type="scientific">Streptococcus massiliensis</name>
    <dbReference type="NCBI Taxonomy" id="313439"/>
    <lineage>
        <taxon>Bacteria</taxon>
        <taxon>Bacillati</taxon>
        <taxon>Bacillota</taxon>
        <taxon>Bacilli</taxon>
        <taxon>Lactobacillales</taxon>
        <taxon>Streptococcaceae</taxon>
        <taxon>Streptococcus</taxon>
    </lineage>
</organism>
<evidence type="ECO:0000313" key="1">
    <source>
        <dbReference type="EMBL" id="SUN75816.1"/>
    </source>
</evidence>
<dbReference type="EMBL" id="UHFR01000005">
    <property type="protein sequence ID" value="SUN75816.1"/>
    <property type="molecule type" value="Genomic_DNA"/>
</dbReference>
<keyword evidence="2" id="KW-1185">Reference proteome</keyword>
<dbReference type="AlphaFoldDB" id="A0A380KY00"/>
<proteinExistence type="predicted"/>
<protein>
    <submittedName>
        <fullName evidence="1">TfoX domain family protein</fullName>
    </submittedName>
</protein>
<evidence type="ECO:0000313" key="2">
    <source>
        <dbReference type="Proteomes" id="UP000254634"/>
    </source>
</evidence>